<sequence>MTYVAVISHAQEEFLAYLSSWGPLGTEVYFNVRDAAADLGYCDRRTIYQMLHQLRNKGLADMIKGDGRRLGKTAFVCFARPEDCLVDERSRPKTRGVRKPRKQKPAAPRVVMAAPKHLIPYVGAERN</sequence>
<evidence type="ECO:0000313" key="3">
    <source>
        <dbReference type="Proteomes" id="UP000770629"/>
    </source>
</evidence>
<accession>A0ABS7ID29</accession>
<protein>
    <recommendedName>
        <fullName evidence="4">Helix-turn-helix domain-containing protein</fullName>
    </recommendedName>
</protein>
<feature type="region of interest" description="Disordered" evidence="1">
    <location>
        <begin position="89"/>
        <end position="108"/>
    </location>
</feature>
<feature type="compositionally biased region" description="Basic residues" evidence="1">
    <location>
        <begin position="92"/>
        <end position="104"/>
    </location>
</feature>
<name>A0ABS7ID29_9HYPH</name>
<dbReference type="EMBL" id="JABDYF010000003">
    <property type="protein sequence ID" value="MBX5089366.1"/>
    <property type="molecule type" value="Genomic_DNA"/>
</dbReference>
<evidence type="ECO:0008006" key="4">
    <source>
        <dbReference type="Google" id="ProtNLM"/>
    </source>
</evidence>
<dbReference type="Proteomes" id="UP000770629">
    <property type="component" value="Unassembled WGS sequence"/>
</dbReference>
<evidence type="ECO:0000313" key="2">
    <source>
        <dbReference type="EMBL" id="MBX5089366.1"/>
    </source>
</evidence>
<evidence type="ECO:0000256" key="1">
    <source>
        <dbReference type="SAM" id="MobiDB-lite"/>
    </source>
</evidence>
<dbReference type="RefSeq" id="WP_221119249.1">
    <property type="nucleotide sequence ID" value="NZ_JABDYF010000003.1"/>
</dbReference>
<gene>
    <name evidence="2" type="ORF">HJB60_09300</name>
</gene>
<reference evidence="2 3" key="1">
    <citation type="submission" date="2020-04" db="EMBL/GenBank/DDBJ databases">
        <title>Global-level population genomics: horizontal gene transfer, symbiosis and evolution in Rhizobia.</title>
        <authorList>
            <person name="Gai Y."/>
        </authorList>
    </citation>
    <scope>NUCLEOTIDE SEQUENCE [LARGE SCALE GENOMIC DNA]</scope>
    <source>
        <strain evidence="2 3">BLR33</strain>
    </source>
</reference>
<keyword evidence="3" id="KW-1185">Reference proteome</keyword>
<proteinExistence type="predicted"/>
<comment type="caution">
    <text evidence="2">The sequence shown here is derived from an EMBL/GenBank/DDBJ whole genome shotgun (WGS) entry which is preliminary data.</text>
</comment>
<organism evidence="2 3">
    <name type="scientific">Rhizobium lentis</name>
    <dbReference type="NCBI Taxonomy" id="1138194"/>
    <lineage>
        <taxon>Bacteria</taxon>
        <taxon>Pseudomonadati</taxon>
        <taxon>Pseudomonadota</taxon>
        <taxon>Alphaproteobacteria</taxon>
        <taxon>Hyphomicrobiales</taxon>
        <taxon>Rhizobiaceae</taxon>
        <taxon>Rhizobium/Agrobacterium group</taxon>
        <taxon>Rhizobium</taxon>
    </lineage>
</organism>